<protein>
    <submittedName>
        <fullName evidence="1">Uncharacterized protein</fullName>
    </submittedName>
</protein>
<comment type="caution">
    <text evidence="1">The sequence shown here is derived from an EMBL/GenBank/DDBJ whole genome shotgun (WGS) entry which is preliminary data.</text>
</comment>
<name>A0ABQ9FQT5_TEGGR</name>
<dbReference type="Proteomes" id="UP001217089">
    <property type="component" value="Unassembled WGS sequence"/>
</dbReference>
<dbReference type="EMBL" id="JARBDR010000214">
    <property type="protein sequence ID" value="KAJ8318075.1"/>
    <property type="molecule type" value="Genomic_DNA"/>
</dbReference>
<evidence type="ECO:0000313" key="1">
    <source>
        <dbReference type="EMBL" id="KAJ8318075.1"/>
    </source>
</evidence>
<evidence type="ECO:0000313" key="2">
    <source>
        <dbReference type="Proteomes" id="UP001217089"/>
    </source>
</evidence>
<reference evidence="1 2" key="1">
    <citation type="submission" date="2022-12" db="EMBL/GenBank/DDBJ databases">
        <title>Chromosome-level genome of Tegillarca granosa.</title>
        <authorList>
            <person name="Kim J."/>
        </authorList>
    </citation>
    <scope>NUCLEOTIDE SEQUENCE [LARGE SCALE GENOMIC DNA]</scope>
    <source>
        <strain evidence="1">Teg-2019</strain>
        <tissue evidence="1">Adductor muscle</tissue>
    </source>
</reference>
<keyword evidence="2" id="KW-1185">Reference proteome</keyword>
<gene>
    <name evidence="1" type="ORF">KUTeg_003166</name>
</gene>
<sequence>MDQETTLQVSYKNKRKEFWFGLYLKVFDRLTICHFNISLYQKIMVVDTWSLQHVITSLFLTIPNVSKNFANTHLIFLLLLIKFQE</sequence>
<organism evidence="1 2">
    <name type="scientific">Tegillarca granosa</name>
    <name type="common">Malaysian cockle</name>
    <name type="synonym">Anadara granosa</name>
    <dbReference type="NCBI Taxonomy" id="220873"/>
    <lineage>
        <taxon>Eukaryota</taxon>
        <taxon>Metazoa</taxon>
        <taxon>Spiralia</taxon>
        <taxon>Lophotrochozoa</taxon>
        <taxon>Mollusca</taxon>
        <taxon>Bivalvia</taxon>
        <taxon>Autobranchia</taxon>
        <taxon>Pteriomorphia</taxon>
        <taxon>Arcoida</taxon>
        <taxon>Arcoidea</taxon>
        <taxon>Arcidae</taxon>
        <taxon>Tegillarca</taxon>
    </lineage>
</organism>
<proteinExistence type="predicted"/>
<accession>A0ABQ9FQT5</accession>